<dbReference type="RefSeq" id="XP_033659116.1">
    <property type="nucleotide sequence ID" value="XM_033801875.1"/>
</dbReference>
<reference evidence="1" key="1">
    <citation type="journal article" date="2020" name="Stud. Mycol.">
        <title>101 Dothideomycetes genomes: a test case for predicting lifestyles and emergence of pathogens.</title>
        <authorList>
            <person name="Haridas S."/>
            <person name="Albert R."/>
            <person name="Binder M."/>
            <person name="Bloem J."/>
            <person name="Labutti K."/>
            <person name="Salamov A."/>
            <person name="Andreopoulos B."/>
            <person name="Baker S."/>
            <person name="Barry K."/>
            <person name="Bills G."/>
            <person name="Bluhm B."/>
            <person name="Cannon C."/>
            <person name="Castanera R."/>
            <person name="Culley D."/>
            <person name="Daum C."/>
            <person name="Ezra D."/>
            <person name="Gonzalez J."/>
            <person name="Henrissat B."/>
            <person name="Kuo A."/>
            <person name="Liang C."/>
            <person name="Lipzen A."/>
            <person name="Lutzoni F."/>
            <person name="Magnuson J."/>
            <person name="Mondo S."/>
            <person name="Nolan M."/>
            <person name="Ohm R."/>
            <person name="Pangilinan J."/>
            <person name="Park H.-J."/>
            <person name="Ramirez L."/>
            <person name="Alfaro M."/>
            <person name="Sun H."/>
            <person name="Tritt A."/>
            <person name="Yoshinaga Y."/>
            <person name="Zwiers L.-H."/>
            <person name="Turgeon B."/>
            <person name="Goodwin S."/>
            <person name="Spatafora J."/>
            <person name="Crous P."/>
            <person name="Grigoriev I."/>
        </authorList>
    </citation>
    <scope>NUCLEOTIDE SEQUENCE</scope>
    <source>
        <strain evidence="1">CBS 379.55</strain>
    </source>
</reference>
<dbReference type="InterPro" id="IPR054550">
    <property type="entry name" value="Mala_s_1-like"/>
</dbReference>
<evidence type="ECO:0000313" key="1">
    <source>
        <dbReference type="EMBL" id="KAF2281579.1"/>
    </source>
</evidence>
<dbReference type="InterPro" id="IPR011042">
    <property type="entry name" value="6-blade_b-propeller_TolB-like"/>
</dbReference>
<evidence type="ECO:0008006" key="3">
    <source>
        <dbReference type="Google" id="ProtNLM"/>
    </source>
</evidence>
<protein>
    <recommendedName>
        <fullName evidence="3">SMP-30/Gluconolactonase/LRE-like region domain-containing protein</fullName>
    </recommendedName>
</protein>
<dbReference type="OrthoDB" id="4434395at2759"/>
<dbReference type="AlphaFoldDB" id="A0A6A6K2G0"/>
<gene>
    <name evidence="1" type="ORF">EI97DRAFT_473213</name>
</gene>
<sequence length="335" mass="36611">MQALQASPRPSPLGYGPKCPPFSGNFTVNRYQLYPENADFDFNNCLLYIGVVWNASVGIYDPYTKDIEILEFDGITHDPIYHIGGVAANPRTSLVSIVVDYWPTILTGGVDMSGTNYIMLLDPETRKLLYNFNITTVTQGRASGYQDVEFDPDDNVYVVGTYPSSIVKVDSKGKNLGIWYLDDKINSTVAGFTGLAANGWTLLASHSSEGNLYRLDMRSKRGKPELISVAPPHKIDTPDAIQLPPRYKGTVLLVAELFKGVSVFRDKTGKWKNAEYRGLVEWTDPGSVVTAPVQVGDAVYMNLVPFGAGPGGGAGNATEFLYYDITAQVDALLQG</sequence>
<dbReference type="Gene3D" id="2.120.10.30">
    <property type="entry name" value="TolB, C-terminal domain"/>
    <property type="match status" value="1"/>
</dbReference>
<dbReference type="SUPFAM" id="SSF63829">
    <property type="entry name" value="Calcium-dependent phosphotriesterase"/>
    <property type="match status" value="1"/>
</dbReference>
<proteinExistence type="predicted"/>
<evidence type="ECO:0000313" key="2">
    <source>
        <dbReference type="Proteomes" id="UP000800097"/>
    </source>
</evidence>
<accession>A0A6A6K2G0</accession>
<keyword evidence="2" id="KW-1185">Reference proteome</keyword>
<dbReference type="GeneID" id="54555050"/>
<dbReference type="EMBL" id="ML986484">
    <property type="protein sequence ID" value="KAF2281579.1"/>
    <property type="molecule type" value="Genomic_DNA"/>
</dbReference>
<dbReference type="CDD" id="cd12811">
    <property type="entry name" value="MALA"/>
    <property type="match status" value="1"/>
</dbReference>
<name>A0A6A6K2G0_WESOR</name>
<dbReference type="Proteomes" id="UP000800097">
    <property type="component" value="Unassembled WGS sequence"/>
</dbReference>
<organism evidence="1 2">
    <name type="scientific">Westerdykella ornata</name>
    <dbReference type="NCBI Taxonomy" id="318751"/>
    <lineage>
        <taxon>Eukaryota</taxon>
        <taxon>Fungi</taxon>
        <taxon>Dikarya</taxon>
        <taxon>Ascomycota</taxon>
        <taxon>Pezizomycotina</taxon>
        <taxon>Dothideomycetes</taxon>
        <taxon>Pleosporomycetidae</taxon>
        <taxon>Pleosporales</taxon>
        <taxon>Sporormiaceae</taxon>
        <taxon>Westerdykella</taxon>
    </lineage>
</organism>